<dbReference type="Pfam" id="PF13411">
    <property type="entry name" value="MerR_1"/>
    <property type="match status" value="1"/>
</dbReference>
<dbReference type="InterPro" id="IPR029063">
    <property type="entry name" value="SAM-dependent_MTases_sf"/>
</dbReference>
<feature type="domain" description="HTH merR-type" evidence="2">
    <location>
        <begin position="4"/>
        <end position="73"/>
    </location>
</feature>
<dbReference type="Pfam" id="PF08241">
    <property type="entry name" value="Methyltransf_11"/>
    <property type="match status" value="1"/>
</dbReference>
<dbReference type="InterPro" id="IPR000551">
    <property type="entry name" value="MerR-type_HTH_dom"/>
</dbReference>
<evidence type="ECO:0000259" key="2">
    <source>
        <dbReference type="PROSITE" id="PS50937"/>
    </source>
</evidence>
<dbReference type="SUPFAM" id="SSF46955">
    <property type="entry name" value="Putative DNA-binding domain"/>
    <property type="match status" value="1"/>
</dbReference>
<dbReference type="AlphaFoldDB" id="A0A4U9R6V1"/>
<dbReference type="InterPro" id="IPR013216">
    <property type="entry name" value="Methyltransf_11"/>
</dbReference>
<dbReference type="Gene3D" id="1.10.1660.10">
    <property type="match status" value="1"/>
</dbReference>
<dbReference type="CDD" id="cd01106">
    <property type="entry name" value="HTH_TipAL-Mta"/>
    <property type="match status" value="1"/>
</dbReference>
<dbReference type="EMBL" id="LR590481">
    <property type="protein sequence ID" value="VTQ85813.1"/>
    <property type="molecule type" value="Genomic_DNA"/>
</dbReference>
<dbReference type="GO" id="GO:0003700">
    <property type="term" value="F:DNA-binding transcription factor activity"/>
    <property type="evidence" value="ECO:0007669"/>
    <property type="project" value="InterPro"/>
</dbReference>
<dbReference type="CDD" id="cd02440">
    <property type="entry name" value="AdoMet_MTases"/>
    <property type="match status" value="1"/>
</dbReference>
<dbReference type="GO" id="GO:0008757">
    <property type="term" value="F:S-adenosylmethionine-dependent methyltransferase activity"/>
    <property type="evidence" value="ECO:0007669"/>
    <property type="project" value="InterPro"/>
</dbReference>
<accession>A0A4U9R6V1</accession>
<evidence type="ECO:0000313" key="3">
    <source>
        <dbReference type="EMBL" id="VTQ85813.1"/>
    </source>
</evidence>
<organism evidence="3 4">
    <name type="scientific">Hathewaya histolytica</name>
    <name type="common">Clostridium histolyticum</name>
    <dbReference type="NCBI Taxonomy" id="1498"/>
    <lineage>
        <taxon>Bacteria</taxon>
        <taxon>Bacillati</taxon>
        <taxon>Bacillota</taxon>
        <taxon>Clostridia</taxon>
        <taxon>Eubacteriales</taxon>
        <taxon>Clostridiaceae</taxon>
        <taxon>Hathewaya</taxon>
    </lineage>
</organism>
<proteinExistence type="predicted"/>
<dbReference type="Gene3D" id="3.40.50.150">
    <property type="entry name" value="Vaccinia Virus protein VP39"/>
    <property type="match status" value="1"/>
</dbReference>
<dbReference type="PANTHER" id="PTHR30204:SF96">
    <property type="entry name" value="CHROMOSOME-ANCHORING PROTEIN RACA"/>
    <property type="match status" value="1"/>
</dbReference>
<gene>
    <name evidence="3" type="primary">tipA</name>
    <name evidence="3" type="ORF">NCTC503_00827</name>
</gene>
<dbReference type="SMART" id="SM00422">
    <property type="entry name" value="HTH_MERR"/>
    <property type="match status" value="1"/>
</dbReference>
<protein>
    <submittedName>
        <fullName evidence="3">Transcriptional regulator</fullName>
    </submittedName>
</protein>
<dbReference type="InterPro" id="IPR009061">
    <property type="entry name" value="DNA-bd_dom_put_sf"/>
</dbReference>
<dbReference type="SUPFAM" id="SSF53335">
    <property type="entry name" value="S-adenosyl-L-methionine-dependent methyltransferases"/>
    <property type="match status" value="1"/>
</dbReference>
<dbReference type="Proteomes" id="UP000308489">
    <property type="component" value="Chromosome 1"/>
</dbReference>
<dbReference type="PROSITE" id="PS50937">
    <property type="entry name" value="HTH_MERR_2"/>
    <property type="match status" value="1"/>
</dbReference>
<name>A0A4U9R6V1_HATHI</name>
<dbReference type="RefSeq" id="WP_138209546.1">
    <property type="nucleotide sequence ID" value="NZ_CBCRUQ010000001.1"/>
</dbReference>
<evidence type="ECO:0000313" key="4">
    <source>
        <dbReference type="Proteomes" id="UP000308489"/>
    </source>
</evidence>
<dbReference type="PANTHER" id="PTHR30204">
    <property type="entry name" value="REDOX-CYCLING DRUG-SENSING TRANSCRIPTIONAL ACTIVATOR SOXR"/>
    <property type="match status" value="1"/>
</dbReference>
<dbReference type="OrthoDB" id="9777497at2"/>
<dbReference type="PROSITE" id="PS00552">
    <property type="entry name" value="HTH_MERR_1"/>
    <property type="match status" value="1"/>
</dbReference>
<keyword evidence="1" id="KW-0238">DNA-binding</keyword>
<sequence>MEEYLSTGEFADKASVTIRTLRYYDKIGILKPSKHNEKGHRLYSMKDFIKLQKILTLKFIGLSLEDINKIMLFDNQNGDLKNSLNLQRKIIQDKISHFNTVIDAIDKVLGNMPTNGGSPPWEEIISIIGIVNTNDKWLQQYKDATNLRSRISIHEKYSKNKEGWMPWFFKKILDLNLKGEIKILELGCGDASLWIKNLNKIPKNFSIILSDFSKGMLEDAKRNLNINSHKFNFKLINAEDIPYTEDEFDIVIANHMLYHLSDIHQGLKEIKRVLKPNGYFFASTVGINHMKELRDIIENFNSKELTSESWNSTNNFNLENGKDILDKYFKNIILSKYEDALLIDEALPLIHYIFSMPGNVKDNFNEKLYKKLVNYIEDIIINKNIITITKDTGFFMCQK</sequence>
<dbReference type="GO" id="GO:0003677">
    <property type="term" value="F:DNA binding"/>
    <property type="evidence" value="ECO:0007669"/>
    <property type="project" value="UniProtKB-KW"/>
</dbReference>
<evidence type="ECO:0000256" key="1">
    <source>
        <dbReference type="ARBA" id="ARBA00023125"/>
    </source>
</evidence>
<dbReference type="InterPro" id="IPR047057">
    <property type="entry name" value="MerR_fam"/>
</dbReference>
<keyword evidence="4" id="KW-1185">Reference proteome</keyword>
<dbReference type="KEGG" id="hhw:NCTC503_00827"/>
<reference evidence="3 4" key="1">
    <citation type="submission" date="2019-05" db="EMBL/GenBank/DDBJ databases">
        <authorList>
            <consortium name="Pathogen Informatics"/>
        </authorList>
    </citation>
    <scope>NUCLEOTIDE SEQUENCE [LARGE SCALE GENOMIC DNA]</scope>
    <source>
        <strain evidence="3 4">NCTC503</strain>
    </source>
</reference>